<protein>
    <submittedName>
        <fullName evidence="16">ATP synthase subunit alpha</fullName>
        <ecNumber evidence="16">3.6.3.14</ecNumber>
    </submittedName>
</protein>
<dbReference type="Pfam" id="PF00006">
    <property type="entry name" value="ATP-synt_ab"/>
    <property type="match status" value="1"/>
</dbReference>
<keyword evidence="8" id="KW-1278">Translocase</keyword>
<evidence type="ECO:0000256" key="7">
    <source>
        <dbReference type="ARBA" id="ARBA00022840"/>
    </source>
</evidence>
<dbReference type="InterPro" id="IPR036121">
    <property type="entry name" value="ATPase_F1/V1/A1_a/bsu_N_sf"/>
</dbReference>
<reference evidence="16 17" key="1">
    <citation type="submission" date="2014-10" db="EMBL/GenBank/DDBJ databases">
        <title>Draft genome of anammox bacterium scalindua brodae, obtained using differential coverage binning of sequence data from two enrichment reactors.</title>
        <authorList>
            <person name="Speth D.R."/>
            <person name="Russ L."/>
            <person name="Kartal B."/>
            <person name="Op den Camp H.J."/>
            <person name="Dutilh B.E."/>
            <person name="Jetten M.S."/>
        </authorList>
    </citation>
    <scope>NUCLEOTIDE SEQUENCE [LARGE SCALE GENOMIC DNA]</scope>
    <source>
        <strain evidence="16">RU1</strain>
    </source>
</reference>
<dbReference type="InterPro" id="IPR005294">
    <property type="entry name" value="ATP_synth_F1_asu"/>
</dbReference>
<dbReference type="SUPFAM" id="SSF52540">
    <property type="entry name" value="P-loop containing nucleoside triphosphate hydrolases"/>
    <property type="match status" value="1"/>
</dbReference>
<feature type="domain" description="ATPase F1/V1/A1 complex alpha/beta subunit nucleotide-binding" evidence="14">
    <location>
        <begin position="149"/>
        <end position="301"/>
    </location>
</feature>
<dbReference type="PANTHER" id="PTHR48082:SF2">
    <property type="entry name" value="ATP SYNTHASE SUBUNIT ALPHA, MITOCHONDRIAL"/>
    <property type="match status" value="1"/>
</dbReference>
<dbReference type="GO" id="GO:0046933">
    <property type="term" value="F:proton-transporting ATP synthase activity, rotational mechanism"/>
    <property type="evidence" value="ECO:0007669"/>
    <property type="project" value="InterPro"/>
</dbReference>
<evidence type="ECO:0000256" key="12">
    <source>
        <dbReference type="ARBA" id="ARBA00023310"/>
    </source>
</evidence>
<evidence type="ECO:0000313" key="17">
    <source>
        <dbReference type="Proteomes" id="UP000030652"/>
    </source>
</evidence>
<evidence type="ECO:0000256" key="8">
    <source>
        <dbReference type="ARBA" id="ARBA00022967"/>
    </source>
</evidence>
<dbReference type="AlphaFoldDB" id="A0A0B0EK16"/>
<dbReference type="InterPro" id="IPR027417">
    <property type="entry name" value="P-loop_NTPase"/>
</dbReference>
<dbReference type="GO" id="GO:0005524">
    <property type="term" value="F:ATP binding"/>
    <property type="evidence" value="ECO:0007669"/>
    <property type="project" value="UniProtKB-KW"/>
</dbReference>
<keyword evidence="5" id="KW-0547">Nucleotide-binding</keyword>
<keyword evidence="12" id="KW-0066">ATP synthesis</keyword>
<keyword evidence="9" id="KW-0406">Ion transport</keyword>
<keyword evidence="7" id="KW-0067">ATP-binding</keyword>
<comment type="subcellular location">
    <subcellularLocation>
        <location evidence="2">Membrane</location>
    </subcellularLocation>
</comment>
<dbReference type="CDD" id="cd01132">
    <property type="entry name" value="F1-ATPase_alpha_CD"/>
    <property type="match status" value="1"/>
</dbReference>
<keyword evidence="10" id="KW-0472">Membrane</keyword>
<comment type="caution">
    <text evidence="16">The sequence shown here is derived from an EMBL/GenBank/DDBJ whole genome shotgun (WGS) entry which is preliminary data.</text>
</comment>
<evidence type="ECO:0000259" key="15">
    <source>
        <dbReference type="Pfam" id="PF02874"/>
    </source>
</evidence>
<evidence type="ECO:0000256" key="3">
    <source>
        <dbReference type="ARBA" id="ARBA00008936"/>
    </source>
</evidence>
<dbReference type="GO" id="GO:0045259">
    <property type="term" value="C:proton-transporting ATP synthase complex"/>
    <property type="evidence" value="ECO:0007669"/>
    <property type="project" value="UniProtKB-KW"/>
</dbReference>
<evidence type="ECO:0000313" key="16">
    <source>
        <dbReference type="EMBL" id="KHE92919.1"/>
    </source>
</evidence>
<feature type="domain" description="ATPase F1/V1/A1 complex alpha/beta subunit N-terminal" evidence="15">
    <location>
        <begin position="26"/>
        <end position="92"/>
    </location>
</feature>
<name>A0A0B0EK16_9BACT</name>
<dbReference type="GO" id="GO:0016787">
    <property type="term" value="F:hydrolase activity"/>
    <property type="evidence" value="ECO:0007669"/>
    <property type="project" value="UniProtKB-KW"/>
</dbReference>
<dbReference type="CDD" id="cd18116">
    <property type="entry name" value="ATP-synt_F1_alpha_N"/>
    <property type="match status" value="1"/>
</dbReference>
<dbReference type="eggNOG" id="COG0056">
    <property type="taxonomic scope" value="Bacteria"/>
</dbReference>
<dbReference type="Pfam" id="PF02874">
    <property type="entry name" value="ATP-synt_ab_N"/>
    <property type="match status" value="1"/>
</dbReference>
<dbReference type="Gene3D" id="2.40.30.20">
    <property type="match status" value="1"/>
</dbReference>
<keyword evidence="16" id="KW-0378">Hydrolase</keyword>
<dbReference type="InterPro" id="IPR000194">
    <property type="entry name" value="ATPase_F1/V1/A1_a/bsu_nucl-bd"/>
</dbReference>
<dbReference type="InterPro" id="IPR033732">
    <property type="entry name" value="ATP_synth_F1_a_nt-bd_dom"/>
</dbReference>
<dbReference type="PATRIC" id="fig|237368.3.peg.1427"/>
<dbReference type="InterPro" id="IPR004100">
    <property type="entry name" value="ATPase_F1/V1/A1_a/bsu_N"/>
</dbReference>
<dbReference type="SUPFAM" id="SSF50615">
    <property type="entry name" value="N-terminal domain of alpha and beta subunits of F1 ATP synthase"/>
    <property type="match status" value="1"/>
</dbReference>
<comment type="function">
    <text evidence="1">Produces ATP from ADP in the presence of a proton gradient across the membrane. The alpha chain is a regulatory subunit.</text>
</comment>
<evidence type="ECO:0000256" key="4">
    <source>
        <dbReference type="ARBA" id="ARBA00022448"/>
    </source>
</evidence>
<gene>
    <name evidence="16" type="primary">atpA</name>
    <name evidence="16" type="ORF">SCABRO_01308</name>
</gene>
<evidence type="ECO:0000256" key="13">
    <source>
        <dbReference type="ARBA" id="ARBA00026013"/>
    </source>
</evidence>
<dbReference type="InterPro" id="IPR023366">
    <property type="entry name" value="ATP_synth_asu-like_sf"/>
</dbReference>
<keyword evidence="4" id="KW-0813">Transport</keyword>
<keyword evidence="6" id="KW-0375">Hydrogen ion transport</keyword>
<sequence length="303" mass="32558">MTVRPDEVASIIKQEIEKYEDKLKMESVGTVLQVGDGVARVYGLDDCMSNELLEFPGGTYGIALNLEEDNVGCVLLGSDKDIKEGDTVKTTGRVVEVPVGEGLLGRVVNALGQPLDGKGPIVSDKFAPVENAAPNVVERQPVVEPLQTGIKAIDSMIPIGRGQRELIIGDRQTGKTAILIDTILNQKGTGVISIYVAIGQKLSTVAGVIKVLEDGGAMENSIVVVASASDPAPMQYLAPYAGCAMGEYFRDKGGHAVIMYDDLYKHAVAYRQVSLLLRRPPGREAFPGDIFNIHSRLLERLLN</sequence>
<dbReference type="EMBL" id="JRYO01000085">
    <property type="protein sequence ID" value="KHE92919.1"/>
    <property type="molecule type" value="Genomic_DNA"/>
</dbReference>
<evidence type="ECO:0000256" key="5">
    <source>
        <dbReference type="ARBA" id="ARBA00022741"/>
    </source>
</evidence>
<comment type="similarity">
    <text evidence="3">Belongs to the ATPase alpha/beta chains family.</text>
</comment>
<dbReference type="PANTHER" id="PTHR48082">
    <property type="entry name" value="ATP SYNTHASE SUBUNIT ALPHA, MITOCHONDRIAL"/>
    <property type="match status" value="1"/>
</dbReference>
<evidence type="ECO:0000256" key="1">
    <source>
        <dbReference type="ARBA" id="ARBA00003784"/>
    </source>
</evidence>
<dbReference type="Proteomes" id="UP000030652">
    <property type="component" value="Unassembled WGS sequence"/>
</dbReference>
<dbReference type="Gene3D" id="3.40.50.300">
    <property type="entry name" value="P-loop containing nucleotide triphosphate hydrolases"/>
    <property type="match status" value="1"/>
</dbReference>
<dbReference type="EC" id="3.6.3.14" evidence="16"/>
<evidence type="ECO:0000256" key="6">
    <source>
        <dbReference type="ARBA" id="ARBA00022781"/>
    </source>
</evidence>
<proteinExistence type="inferred from homology"/>
<dbReference type="NCBIfam" id="TIGR00962">
    <property type="entry name" value="atpA"/>
    <property type="match status" value="1"/>
</dbReference>
<keyword evidence="11" id="KW-0139">CF(1)</keyword>
<evidence type="ECO:0000256" key="9">
    <source>
        <dbReference type="ARBA" id="ARBA00023065"/>
    </source>
</evidence>
<evidence type="ECO:0000259" key="14">
    <source>
        <dbReference type="Pfam" id="PF00006"/>
    </source>
</evidence>
<evidence type="ECO:0000256" key="11">
    <source>
        <dbReference type="ARBA" id="ARBA00023196"/>
    </source>
</evidence>
<dbReference type="FunFam" id="3.40.50.300:FF:002432">
    <property type="entry name" value="ATP synthase subunit alpha, mitochondrial"/>
    <property type="match status" value="1"/>
</dbReference>
<accession>A0A0B0EK16</accession>
<evidence type="ECO:0000256" key="2">
    <source>
        <dbReference type="ARBA" id="ARBA00004370"/>
    </source>
</evidence>
<dbReference type="FunFam" id="2.40.30.20:FF:000001">
    <property type="entry name" value="ATP synthase subunit alpha"/>
    <property type="match status" value="1"/>
</dbReference>
<dbReference type="GO" id="GO:0043531">
    <property type="term" value="F:ADP binding"/>
    <property type="evidence" value="ECO:0007669"/>
    <property type="project" value="TreeGrafter"/>
</dbReference>
<organism evidence="16 17">
    <name type="scientific">Candidatus Scalindua brodae</name>
    <dbReference type="NCBI Taxonomy" id="237368"/>
    <lineage>
        <taxon>Bacteria</taxon>
        <taxon>Pseudomonadati</taxon>
        <taxon>Planctomycetota</taxon>
        <taxon>Candidatus Brocadiia</taxon>
        <taxon>Candidatus Brocadiales</taxon>
        <taxon>Candidatus Scalinduaceae</taxon>
        <taxon>Candidatus Scalindua</taxon>
    </lineage>
</organism>
<comment type="subunit">
    <text evidence="13">F-type ATPases have 2 components, CF(1) - the catalytic core - and CF(0) - the membrane proton channel. CF(1) has five subunits: alpha(3), beta(3), gamma(1), delta(1), epsilon(1). CF(0) has four main subunits: a(1), b(1), b'(1) and c(9-12).</text>
</comment>
<evidence type="ECO:0000256" key="10">
    <source>
        <dbReference type="ARBA" id="ARBA00023136"/>
    </source>
</evidence>